<keyword evidence="2 6" id="KW-0489">Methyltransferase</keyword>
<feature type="compositionally biased region" description="Basic and acidic residues" evidence="4">
    <location>
        <begin position="1"/>
        <end position="17"/>
    </location>
</feature>
<evidence type="ECO:0000313" key="7">
    <source>
        <dbReference type="Proteomes" id="UP000273405"/>
    </source>
</evidence>
<organism evidence="6 7">
    <name type="scientific">Corallococcus sicarius</name>
    <dbReference type="NCBI Taxonomy" id="2316726"/>
    <lineage>
        <taxon>Bacteria</taxon>
        <taxon>Pseudomonadati</taxon>
        <taxon>Myxococcota</taxon>
        <taxon>Myxococcia</taxon>
        <taxon>Myxococcales</taxon>
        <taxon>Cystobacterineae</taxon>
        <taxon>Myxococcaceae</taxon>
        <taxon>Corallococcus</taxon>
    </lineage>
</organism>
<dbReference type="GO" id="GO:0006396">
    <property type="term" value="P:RNA processing"/>
    <property type="evidence" value="ECO:0007669"/>
    <property type="project" value="InterPro"/>
</dbReference>
<dbReference type="InterPro" id="IPR029026">
    <property type="entry name" value="tRNA_m1G_MTases_N"/>
</dbReference>
<feature type="region of interest" description="Disordered" evidence="4">
    <location>
        <begin position="1"/>
        <end position="21"/>
    </location>
</feature>
<dbReference type="OrthoDB" id="9785673at2"/>
<dbReference type="Pfam" id="PF00588">
    <property type="entry name" value="SpoU_methylase"/>
    <property type="match status" value="1"/>
</dbReference>
<dbReference type="InterPro" id="IPR013123">
    <property type="entry name" value="SpoU_subst-bd"/>
</dbReference>
<dbReference type="FunFam" id="3.40.1280.10:FF:000008">
    <property type="entry name" value="Group 3 RNA methyltransferase TrmH"/>
    <property type="match status" value="1"/>
</dbReference>
<dbReference type="PANTHER" id="PTHR46429:SF1">
    <property type="entry name" value="23S RRNA (GUANOSINE-2'-O-)-METHYLTRANSFERASE RLMB"/>
    <property type="match status" value="1"/>
</dbReference>
<keyword evidence="7" id="KW-1185">Reference proteome</keyword>
<evidence type="ECO:0000256" key="1">
    <source>
        <dbReference type="ARBA" id="ARBA00007228"/>
    </source>
</evidence>
<dbReference type="InterPro" id="IPR004441">
    <property type="entry name" value="rRNA_MeTrfase_TrmH"/>
</dbReference>
<accession>A0A3A8NCV8</accession>
<evidence type="ECO:0000313" key="6">
    <source>
        <dbReference type="EMBL" id="RKH37204.1"/>
    </source>
</evidence>
<dbReference type="InterPro" id="IPR029028">
    <property type="entry name" value="Alpha/beta_knot_MTases"/>
</dbReference>
<dbReference type="Pfam" id="PF08032">
    <property type="entry name" value="SpoU_sub_bind"/>
    <property type="match status" value="1"/>
</dbReference>
<evidence type="ECO:0000259" key="5">
    <source>
        <dbReference type="SMART" id="SM00967"/>
    </source>
</evidence>
<dbReference type="GO" id="GO:0005829">
    <property type="term" value="C:cytosol"/>
    <property type="evidence" value="ECO:0007669"/>
    <property type="project" value="TreeGrafter"/>
</dbReference>
<dbReference type="GO" id="GO:0003723">
    <property type="term" value="F:RNA binding"/>
    <property type="evidence" value="ECO:0007669"/>
    <property type="project" value="InterPro"/>
</dbReference>
<dbReference type="Proteomes" id="UP000273405">
    <property type="component" value="Unassembled WGS sequence"/>
</dbReference>
<protein>
    <submittedName>
        <fullName evidence="6">23S rRNA (Guanosine(2251)-2'-O)-methyltransferase RlmB</fullName>
    </submittedName>
</protein>
<dbReference type="SUPFAM" id="SSF55315">
    <property type="entry name" value="L30e-like"/>
    <property type="match status" value="1"/>
</dbReference>
<dbReference type="AlphaFoldDB" id="A0A3A8NCV8"/>
<keyword evidence="3 6" id="KW-0808">Transferase</keyword>
<dbReference type="InterPro" id="IPR029064">
    <property type="entry name" value="Ribosomal_eL30-like_sf"/>
</dbReference>
<evidence type="ECO:0000256" key="2">
    <source>
        <dbReference type="ARBA" id="ARBA00022603"/>
    </source>
</evidence>
<proteinExistence type="inferred from homology"/>
<feature type="domain" description="RNA 2-O ribose methyltransferase substrate binding" evidence="5">
    <location>
        <begin position="23"/>
        <end position="100"/>
    </location>
</feature>
<gene>
    <name evidence="6" type="primary">rlmB</name>
    <name evidence="6" type="ORF">D7X12_30445</name>
</gene>
<dbReference type="RefSeq" id="WP_120628757.1">
    <property type="nucleotide sequence ID" value="NZ_RAWG01000255.1"/>
</dbReference>
<dbReference type="EMBL" id="RAWG01000255">
    <property type="protein sequence ID" value="RKH37204.1"/>
    <property type="molecule type" value="Genomic_DNA"/>
</dbReference>
<dbReference type="SMART" id="SM00967">
    <property type="entry name" value="SpoU_sub_bind"/>
    <property type="match status" value="1"/>
</dbReference>
<reference evidence="7" key="1">
    <citation type="submission" date="2018-09" db="EMBL/GenBank/DDBJ databases">
        <authorList>
            <person name="Livingstone P.G."/>
            <person name="Whitworth D.E."/>
        </authorList>
    </citation>
    <scope>NUCLEOTIDE SEQUENCE [LARGE SCALE GENOMIC DNA]</scope>
    <source>
        <strain evidence="7">CA040B</strain>
    </source>
</reference>
<evidence type="ECO:0000256" key="4">
    <source>
        <dbReference type="SAM" id="MobiDB-lite"/>
    </source>
</evidence>
<name>A0A3A8NCV8_9BACT</name>
<dbReference type="InterPro" id="IPR001537">
    <property type="entry name" value="SpoU_MeTrfase"/>
</dbReference>
<dbReference type="Gene3D" id="3.40.1280.10">
    <property type="match status" value="1"/>
</dbReference>
<sequence>MRERSPKSGGNERERGGTEAPRYVYGVNPALEALRAHPDAVERLFIVDGQVGAKAAGELLSRARDAGVRVEKVARERLNAMAEGGVHQGVVAELRGFQYVDLEDVLAAAKAKGQPALVVVLDGIQDPHNLGAIIRSAHALGAHGVVLAKDRAVQVTGTVAKASAGAVEYCPIARVTNISRALEELKEAGLWVAAADVEGSEPLWTARLDGPLALVVGAEGAGVREGVLKHCDFRLRIPMAGQVGSLNASVSAAILLYEVARQRGRPAR</sequence>
<evidence type="ECO:0000256" key="3">
    <source>
        <dbReference type="ARBA" id="ARBA00022679"/>
    </source>
</evidence>
<dbReference type="Gene3D" id="3.30.1330.30">
    <property type="match status" value="1"/>
</dbReference>
<dbReference type="PANTHER" id="PTHR46429">
    <property type="entry name" value="23S RRNA (GUANOSINE-2'-O-)-METHYLTRANSFERASE RLMB"/>
    <property type="match status" value="1"/>
</dbReference>
<comment type="similarity">
    <text evidence="1">Belongs to the class IV-like SAM-binding methyltransferase superfamily. RNA methyltransferase TrmH family.</text>
</comment>
<dbReference type="GO" id="GO:0032259">
    <property type="term" value="P:methylation"/>
    <property type="evidence" value="ECO:0007669"/>
    <property type="project" value="UniProtKB-KW"/>
</dbReference>
<dbReference type="SUPFAM" id="SSF75217">
    <property type="entry name" value="alpha/beta knot"/>
    <property type="match status" value="1"/>
</dbReference>
<comment type="caution">
    <text evidence="6">The sequence shown here is derived from an EMBL/GenBank/DDBJ whole genome shotgun (WGS) entry which is preliminary data.</text>
</comment>
<dbReference type="NCBIfam" id="TIGR00186">
    <property type="entry name" value="rRNA_methyl_3"/>
    <property type="match status" value="1"/>
</dbReference>
<dbReference type="GO" id="GO:0008173">
    <property type="term" value="F:RNA methyltransferase activity"/>
    <property type="evidence" value="ECO:0007669"/>
    <property type="project" value="InterPro"/>
</dbReference>
<dbReference type="CDD" id="cd18103">
    <property type="entry name" value="SpoU-like_RlmB"/>
    <property type="match status" value="1"/>
</dbReference>